<protein>
    <submittedName>
        <fullName evidence="2">Beta-defensin-like protein</fullName>
    </submittedName>
</protein>
<organism evidence="2">
    <name type="scientific">Phalotris mertensi</name>
    <dbReference type="NCBI Taxonomy" id="1260334"/>
    <lineage>
        <taxon>Eukaryota</taxon>
        <taxon>Metazoa</taxon>
        <taxon>Chordata</taxon>
        <taxon>Craniata</taxon>
        <taxon>Vertebrata</taxon>
        <taxon>Euteleostomi</taxon>
        <taxon>Lepidosauria</taxon>
        <taxon>Squamata</taxon>
        <taxon>Bifurcata</taxon>
        <taxon>Unidentata</taxon>
        <taxon>Episquamata</taxon>
        <taxon>Toxicofera</taxon>
        <taxon>Serpentes</taxon>
        <taxon>Colubroidea</taxon>
        <taxon>Dipsadidae</taxon>
        <taxon>Phalotris</taxon>
    </lineage>
</organism>
<dbReference type="EMBL" id="KX664439">
    <property type="protein sequence ID" value="APZ74629.1"/>
    <property type="molecule type" value="Genomic_DNA"/>
</dbReference>
<proteinExistence type="predicted"/>
<feature type="signal peptide" evidence="1">
    <location>
        <begin position="1"/>
        <end position="22"/>
    </location>
</feature>
<reference evidence="2" key="1">
    <citation type="submission" date="2016-08" db="EMBL/GenBank/DDBJ databases">
        <title>beta-defensins-like sequences:Thamnodynastes hypoconia, Thamnodynastes strigatus and Phalotris mertensi.</title>
        <authorList>
            <person name="Oliveira Y.S."/>
            <person name="Oguiura N."/>
        </authorList>
    </citation>
    <scope>NUCLEOTIDE SEQUENCE</scope>
</reference>
<dbReference type="AlphaFoldDB" id="A0A2K8FKU6"/>
<keyword evidence="1" id="KW-0732">Signal</keyword>
<accession>A0A2K8FKU6</accession>
<feature type="chain" id="PRO_5014745872" evidence="1">
    <location>
        <begin position="23"/>
        <end position="60"/>
    </location>
</feature>
<evidence type="ECO:0000256" key="1">
    <source>
        <dbReference type="SAM" id="SignalP"/>
    </source>
</evidence>
<sequence>MKILYLLFALLFLAFLSEPGNAQFYFCVGGRGRCYSGPCPRPTTDIGNQNCPGRLTCCVR</sequence>
<gene>
    <name evidence="2" type="primary">Defb</name>
</gene>
<evidence type="ECO:0000313" key="2">
    <source>
        <dbReference type="EMBL" id="APZ74629.1"/>
    </source>
</evidence>
<name>A0A2K8FKU6_9SAUR</name>